<name>A0AAD7LVL3_QUISA</name>
<dbReference type="KEGG" id="qsa:O6P43_013757"/>
<reference evidence="1" key="1">
    <citation type="journal article" date="2023" name="Science">
        <title>Elucidation of the pathway for biosynthesis of saponin adjuvants from the soapbark tree.</title>
        <authorList>
            <person name="Reed J."/>
            <person name="Orme A."/>
            <person name="El-Demerdash A."/>
            <person name="Owen C."/>
            <person name="Martin L.B.B."/>
            <person name="Misra R.C."/>
            <person name="Kikuchi S."/>
            <person name="Rejzek M."/>
            <person name="Martin A.C."/>
            <person name="Harkess A."/>
            <person name="Leebens-Mack J."/>
            <person name="Louveau T."/>
            <person name="Stephenson M.J."/>
            <person name="Osbourn A."/>
        </authorList>
    </citation>
    <scope>NUCLEOTIDE SEQUENCE</scope>
    <source>
        <strain evidence="1">S10</strain>
    </source>
</reference>
<protein>
    <submittedName>
        <fullName evidence="1">Gag-pol polyprotein</fullName>
    </submittedName>
</protein>
<keyword evidence="2" id="KW-1185">Reference proteome</keyword>
<organism evidence="1 2">
    <name type="scientific">Quillaja saponaria</name>
    <name type="common">Soap bark tree</name>
    <dbReference type="NCBI Taxonomy" id="32244"/>
    <lineage>
        <taxon>Eukaryota</taxon>
        <taxon>Viridiplantae</taxon>
        <taxon>Streptophyta</taxon>
        <taxon>Embryophyta</taxon>
        <taxon>Tracheophyta</taxon>
        <taxon>Spermatophyta</taxon>
        <taxon>Magnoliopsida</taxon>
        <taxon>eudicotyledons</taxon>
        <taxon>Gunneridae</taxon>
        <taxon>Pentapetalae</taxon>
        <taxon>rosids</taxon>
        <taxon>fabids</taxon>
        <taxon>Fabales</taxon>
        <taxon>Quillajaceae</taxon>
        <taxon>Quillaja</taxon>
    </lineage>
</organism>
<evidence type="ECO:0000313" key="1">
    <source>
        <dbReference type="EMBL" id="KAJ7963865.1"/>
    </source>
</evidence>
<comment type="caution">
    <text evidence="1">The sequence shown here is derived from an EMBL/GenBank/DDBJ whole genome shotgun (WGS) entry which is preliminary data.</text>
</comment>
<sequence length="180" mass="20297">MYSKYFEQMGISKQTPKPLEGSLVEFNCEAVEVEVSVELPVTLKDVDLEKTVMLQFCVVKLPSAYNVILGQPFLNAARAILSSWHVCLKLLTSRGVGTLRGNQRVARQCYFANLCANSTKVLHTDDIRNAKPDKWMDVRRRTDSVDKLEPVNIFEGNLEKIILVGTKLEQEVREALIAVL</sequence>
<dbReference type="PANTHER" id="PTHR33240:SF15">
    <property type="entry name" value="GAG-PRO-LIKE PROTEIN"/>
    <property type="match status" value="1"/>
</dbReference>
<gene>
    <name evidence="1" type="ORF">O6P43_013757</name>
</gene>
<evidence type="ECO:0000313" key="2">
    <source>
        <dbReference type="Proteomes" id="UP001163823"/>
    </source>
</evidence>
<proteinExistence type="predicted"/>
<dbReference type="AlphaFoldDB" id="A0AAD7LVL3"/>
<dbReference type="Proteomes" id="UP001163823">
    <property type="component" value="Chromosome 6"/>
</dbReference>
<dbReference type="PANTHER" id="PTHR33240">
    <property type="entry name" value="OS08G0508500 PROTEIN"/>
    <property type="match status" value="1"/>
</dbReference>
<accession>A0AAD7LVL3</accession>
<dbReference type="EMBL" id="JARAOO010000006">
    <property type="protein sequence ID" value="KAJ7963865.1"/>
    <property type="molecule type" value="Genomic_DNA"/>
</dbReference>